<dbReference type="PROSITE" id="PS00101">
    <property type="entry name" value="HEXAPEP_TRANSFERASES"/>
    <property type="match status" value="1"/>
</dbReference>
<dbReference type="InterPro" id="IPR001451">
    <property type="entry name" value="Hexapep"/>
</dbReference>
<dbReference type="PANTHER" id="PTHR43300">
    <property type="entry name" value="ACETYLTRANSFERASE"/>
    <property type="match status" value="1"/>
</dbReference>
<dbReference type="InterPro" id="IPR018357">
    <property type="entry name" value="Hexapep_transf_CS"/>
</dbReference>
<proteinExistence type="predicted"/>
<dbReference type="EMBL" id="LS992241">
    <property type="protein sequence ID" value="SYX85633.1"/>
    <property type="molecule type" value="Genomic_DNA"/>
</dbReference>
<dbReference type="PANTHER" id="PTHR43300:SF11">
    <property type="entry name" value="ACETYLTRANSFERASE RV3034C-RELATED"/>
    <property type="match status" value="1"/>
</dbReference>
<evidence type="ECO:0000256" key="2">
    <source>
        <dbReference type="ARBA" id="ARBA00022737"/>
    </source>
</evidence>
<dbReference type="Proteomes" id="UP000304148">
    <property type="component" value="Chromosome"/>
</dbReference>
<evidence type="ECO:0000313" key="3">
    <source>
        <dbReference type="EMBL" id="SYX85633.1"/>
    </source>
</evidence>
<keyword evidence="1 3" id="KW-0808">Transferase</keyword>
<dbReference type="GO" id="GO:0016740">
    <property type="term" value="F:transferase activity"/>
    <property type="evidence" value="ECO:0007669"/>
    <property type="project" value="UniProtKB-KW"/>
</dbReference>
<organism evidence="3 4">
    <name type="scientific">Paenibacillus alvei</name>
    <name type="common">Bacillus alvei</name>
    <dbReference type="NCBI Taxonomy" id="44250"/>
    <lineage>
        <taxon>Bacteria</taxon>
        <taxon>Bacillati</taxon>
        <taxon>Bacillota</taxon>
        <taxon>Bacilli</taxon>
        <taxon>Bacillales</taxon>
        <taxon>Paenibacillaceae</taxon>
        <taxon>Paenibacillus</taxon>
    </lineage>
</organism>
<reference evidence="4" key="1">
    <citation type="submission" date="2018-08" db="EMBL/GenBank/DDBJ databases">
        <authorList>
            <person name="Chevrot R."/>
        </authorList>
    </citation>
    <scope>NUCLEOTIDE SEQUENCE [LARGE SCALE GENOMIC DNA]</scope>
</reference>
<gene>
    <name evidence="3" type="ORF">PBLR_14055</name>
</gene>
<dbReference type="Pfam" id="PF00132">
    <property type="entry name" value="Hexapep"/>
    <property type="match status" value="1"/>
</dbReference>
<evidence type="ECO:0000256" key="1">
    <source>
        <dbReference type="ARBA" id="ARBA00022679"/>
    </source>
</evidence>
<dbReference type="AlphaFoldDB" id="A0A383RFK2"/>
<protein>
    <submittedName>
        <fullName evidence="3">Acetyltransferase (Isoleucine patch superfamily)</fullName>
    </submittedName>
</protein>
<dbReference type="Gene3D" id="2.160.10.10">
    <property type="entry name" value="Hexapeptide repeat proteins"/>
    <property type="match status" value="1"/>
</dbReference>
<keyword evidence="2" id="KW-0677">Repeat</keyword>
<dbReference type="SUPFAM" id="SSF51161">
    <property type="entry name" value="Trimeric LpxA-like enzymes"/>
    <property type="match status" value="1"/>
</dbReference>
<sequence length="183" mass="20631">MMSYFLKHNPAYQQYQIGDWSYGYPNVLTWGEKATLTIGKFCSFAANTTIMLGGEHNVDWVTTYPFNPIFPNAAGFLGHPKTKGDVTIGHDVWIGFDSLILSGVSIGNGAVIAARSIVTKNIPAYAIVGGNPARVIRYRFPPSIIDDLQRIAWWDWPMENITVAWPLLLSNRIEDFIRTYKTW</sequence>
<name>A0A383RFK2_PAEAL</name>
<accession>A0A383RFK2</accession>
<dbReference type="InterPro" id="IPR011004">
    <property type="entry name" value="Trimer_LpxA-like_sf"/>
</dbReference>
<evidence type="ECO:0000313" key="4">
    <source>
        <dbReference type="Proteomes" id="UP000304148"/>
    </source>
</evidence>
<dbReference type="CDD" id="cd03349">
    <property type="entry name" value="LbH_XAT"/>
    <property type="match status" value="1"/>
</dbReference>
<dbReference type="InterPro" id="IPR050179">
    <property type="entry name" value="Trans_hexapeptide_repeat"/>
</dbReference>